<dbReference type="Proteomes" id="UP000007703">
    <property type="component" value="Unassembled WGS sequence"/>
</dbReference>
<dbReference type="AlphaFoldDB" id="C4Y7R7"/>
<sequence length="418" mass="46844">MFSDLSIWITHKYLSIISGSRDVTTSTSPVNVDPLVFLQKVILLAWQDLEGMSTKVVSLSLQQVSWQLSRSVTIVEGQSSRESRNWNTVLNSLTDSRSPALLSLDNSLVEEWVEQQVLQVWVLSVSSSNLAQEDRSDDTSTSPHQSNGWVVQLPTVLLSSLSDQHETLSVGDNLRSVQSLFQVVNKLSLVLDRGLTFNRWAGQHGRGLHSLILDSRQTSGENGLTNQSNWHTQVQSVDSSPLTSSLLTSSVQDLFNQWLSISRVIEVHDVSGNFNQERVQNTVVPLRENVTDFLVRELAHSLHQIIGLTNQLHVTILDTIVDHLNVMTSASITNPVTTWLTIRLGGNGLEDVLDVWPSIWVTTWHQRRSVTGTLFTTRNTRANKKDSLLLQFLVTTVRVWEVGVTTINDNITLLQVWQ</sequence>
<dbReference type="InParanoid" id="C4Y7R7"/>
<dbReference type="OrthoDB" id="10610450at2759"/>
<organism evidence="1 2">
    <name type="scientific">Clavispora lusitaniae (strain ATCC 42720)</name>
    <name type="common">Yeast</name>
    <name type="synonym">Candida lusitaniae</name>
    <dbReference type="NCBI Taxonomy" id="306902"/>
    <lineage>
        <taxon>Eukaryota</taxon>
        <taxon>Fungi</taxon>
        <taxon>Dikarya</taxon>
        <taxon>Ascomycota</taxon>
        <taxon>Saccharomycotina</taxon>
        <taxon>Pichiomycetes</taxon>
        <taxon>Metschnikowiaceae</taxon>
        <taxon>Clavispora</taxon>
    </lineage>
</organism>
<dbReference type="VEuPathDB" id="FungiDB:CLUG_04245"/>
<dbReference type="OMA" id="HEGRTGT"/>
<evidence type="ECO:0000313" key="1">
    <source>
        <dbReference type="EMBL" id="EEQ40117.1"/>
    </source>
</evidence>
<dbReference type="EMBL" id="CH408080">
    <property type="protein sequence ID" value="EEQ40117.1"/>
    <property type="molecule type" value="Genomic_DNA"/>
</dbReference>
<reference evidence="1 2" key="1">
    <citation type="journal article" date="2009" name="Nature">
        <title>Evolution of pathogenicity and sexual reproduction in eight Candida genomes.</title>
        <authorList>
            <person name="Butler G."/>
            <person name="Rasmussen M.D."/>
            <person name="Lin M.F."/>
            <person name="Santos M.A."/>
            <person name="Sakthikumar S."/>
            <person name="Munro C.A."/>
            <person name="Rheinbay E."/>
            <person name="Grabherr M."/>
            <person name="Forche A."/>
            <person name="Reedy J.L."/>
            <person name="Agrafioti I."/>
            <person name="Arnaud M.B."/>
            <person name="Bates S."/>
            <person name="Brown A.J."/>
            <person name="Brunke S."/>
            <person name="Costanzo M.C."/>
            <person name="Fitzpatrick D.A."/>
            <person name="de Groot P.W."/>
            <person name="Harris D."/>
            <person name="Hoyer L.L."/>
            <person name="Hube B."/>
            <person name="Klis F.M."/>
            <person name="Kodira C."/>
            <person name="Lennard N."/>
            <person name="Logue M.E."/>
            <person name="Martin R."/>
            <person name="Neiman A.M."/>
            <person name="Nikolaou E."/>
            <person name="Quail M.A."/>
            <person name="Quinn J."/>
            <person name="Santos M.C."/>
            <person name="Schmitzberger F.F."/>
            <person name="Sherlock G."/>
            <person name="Shah P."/>
            <person name="Silverstein K.A."/>
            <person name="Skrzypek M.S."/>
            <person name="Soll D."/>
            <person name="Staggs R."/>
            <person name="Stansfield I."/>
            <person name="Stumpf M.P."/>
            <person name="Sudbery P.E."/>
            <person name="Srikantha T."/>
            <person name="Zeng Q."/>
            <person name="Berman J."/>
            <person name="Berriman M."/>
            <person name="Heitman J."/>
            <person name="Gow N.A."/>
            <person name="Lorenz M.C."/>
            <person name="Birren B.W."/>
            <person name="Kellis M."/>
            <person name="Cuomo C.A."/>
        </authorList>
    </citation>
    <scope>NUCLEOTIDE SEQUENCE [LARGE SCALE GENOMIC DNA]</scope>
    <source>
        <strain evidence="1 2">ATCC 42720</strain>
    </source>
</reference>
<accession>C4Y7R7</accession>
<proteinExistence type="predicted"/>
<protein>
    <submittedName>
        <fullName evidence="1">Uncharacterized protein</fullName>
    </submittedName>
</protein>
<gene>
    <name evidence="1" type="ORF">CLUG_04245</name>
</gene>
<evidence type="ECO:0000313" key="2">
    <source>
        <dbReference type="Proteomes" id="UP000007703"/>
    </source>
</evidence>
<dbReference type="HOGENOM" id="CLU_657210_0_0_1"/>
<dbReference type="KEGG" id="clu:CLUG_04245"/>
<name>C4Y7R7_CLAL4</name>